<protein>
    <submittedName>
        <fullName evidence="8">Cytochrome c</fullName>
    </submittedName>
</protein>
<gene>
    <name evidence="8" type="ORF">DES40_1396</name>
</gene>
<dbReference type="PRINTS" id="PR00604">
    <property type="entry name" value="CYTCHRMECIAB"/>
</dbReference>
<evidence type="ECO:0000313" key="9">
    <source>
        <dbReference type="Proteomes" id="UP000282211"/>
    </source>
</evidence>
<dbReference type="RefSeq" id="WP_121099938.1">
    <property type="nucleotide sequence ID" value="NZ_RBII01000001.1"/>
</dbReference>
<keyword evidence="2 6" id="KW-0349">Heme</keyword>
<dbReference type="GO" id="GO:0009055">
    <property type="term" value="F:electron transfer activity"/>
    <property type="evidence" value="ECO:0007669"/>
    <property type="project" value="InterPro"/>
</dbReference>
<dbReference type="InterPro" id="IPR036909">
    <property type="entry name" value="Cyt_c-like_dom_sf"/>
</dbReference>
<dbReference type="OrthoDB" id="9805828at2"/>
<evidence type="ECO:0000256" key="6">
    <source>
        <dbReference type="PROSITE-ProRule" id="PRU00433"/>
    </source>
</evidence>
<proteinExistence type="predicted"/>
<keyword evidence="4" id="KW-0249">Electron transport</keyword>
<evidence type="ECO:0000256" key="4">
    <source>
        <dbReference type="ARBA" id="ARBA00022982"/>
    </source>
</evidence>
<dbReference type="GO" id="GO:0046872">
    <property type="term" value="F:metal ion binding"/>
    <property type="evidence" value="ECO:0007669"/>
    <property type="project" value="UniProtKB-KW"/>
</dbReference>
<dbReference type="GO" id="GO:0020037">
    <property type="term" value="F:heme binding"/>
    <property type="evidence" value="ECO:0007669"/>
    <property type="project" value="InterPro"/>
</dbReference>
<dbReference type="SUPFAM" id="SSF46626">
    <property type="entry name" value="Cytochrome c"/>
    <property type="match status" value="1"/>
</dbReference>
<dbReference type="PANTHER" id="PTHR11961">
    <property type="entry name" value="CYTOCHROME C"/>
    <property type="match status" value="1"/>
</dbReference>
<dbReference type="InterPro" id="IPR009056">
    <property type="entry name" value="Cyt_c-like_dom"/>
</dbReference>
<evidence type="ECO:0000259" key="7">
    <source>
        <dbReference type="PROSITE" id="PS51007"/>
    </source>
</evidence>
<keyword evidence="5 6" id="KW-0408">Iron</keyword>
<keyword evidence="3 6" id="KW-0479">Metal-binding</keyword>
<feature type="domain" description="Cytochrome c" evidence="7">
    <location>
        <begin position="68"/>
        <end position="168"/>
    </location>
</feature>
<comment type="caution">
    <text evidence="8">The sequence shown here is derived from an EMBL/GenBank/DDBJ whole genome shotgun (WGS) entry which is preliminary data.</text>
</comment>
<evidence type="ECO:0000313" key="8">
    <source>
        <dbReference type="EMBL" id="RKQ72059.1"/>
    </source>
</evidence>
<keyword evidence="1" id="KW-0813">Transport</keyword>
<dbReference type="InParanoid" id="A0A420WM53"/>
<evidence type="ECO:0000256" key="3">
    <source>
        <dbReference type="ARBA" id="ARBA00022723"/>
    </source>
</evidence>
<dbReference type="PROSITE" id="PS51007">
    <property type="entry name" value="CYTC"/>
    <property type="match status" value="1"/>
</dbReference>
<evidence type="ECO:0000256" key="5">
    <source>
        <dbReference type="ARBA" id="ARBA00023004"/>
    </source>
</evidence>
<evidence type="ECO:0000256" key="1">
    <source>
        <dbReference type="ARBA" id="ARBA00022448"/>
    </source>
</evidence>
<name>A0A420WM53_9PROT</name>
<reference evidence="8 9" key="1">
    <citation type="submission" date="2018-10" db="EMBL/GenBank/DDBJ databases">
        <title>Genomic Encyclopedia of Type Strains, Phase IV (KMG-IV): sequencing the most valuable type-strain genomes for metagenomic binning, comparative biology and taxonomic classification.</title>
        <authorList>
            <person name="Goeker M."/>
        </authorList>
    </citation>
    <scope>NUCLEOTIDE SEQUENCE [LARGE SCALE GENOMIC DNA]</scope>
    <source>
        <strain evidence="8 9">DSM 22008</strain>
    </source>
</reference>
<keyword evidence="9" id="KW-1185">Reference proteome</keyword>
<dbReference type="EMBL" id="RBII01000001">
    <property type="protein sequence ID" value="RKQ72059.1"/>
    <property type="molecule type" value="Genomic_DNA"/>
</dbReference>
<dbReference type="AlphaFoldDB" id="A0A420WM53"/>
<sequence length="208" mass="22321">MDELGFNKIAAAVLATALGVMFLRELPHQLMHSNAPEVPVYSVGPIEVASSEDVVDLPFPQPEWVAAMDAEQGAKVFKKCQSCHKVEEGATNGTGPALWGVVGNPTGTHPGFSYSTAMTSTGYNWTFEELDAFLKKPAAHLKGTKMAFIGLKKAEDRAAVIEYLRINDSTPEARPVAVVMETAEPVVEAPAETMEDVIEDVTPAPEGH</sequence>
<organism evidence="8 9">
    <name type="scientific">Litorimonas taeanensis</name>
    <dbReference type="NCBI Taxonomy" id="568099"/>
    <lineage>
        <taxon>Bacteria</taxon>
        <taxon>Pseudomonadati</taxon>
        <taxon>Pseudomonadota</taxon>
        <taxon>Alphaproteobacteria</taxon>
        <taxon>Maricaulales</taxon>
        <taxon>Robiginitomaculaceae</taxon>
    </lineage>
</organism>
<dbReference type="Proteomes" id="UP000282211">
    <property type="component" value="Unassembled WGS sequence"/>
</dbReference>
<evidence type="ECO:0000256" key="2">
    <source>
        <dbReference type="ARBA" id="ARBA00022617"/>
    </source>
</evidence>
<dbReference type="Gene3D" id="1.10.760.10">
    <property type="entry name" value="Cytochrome c-like domain"/>
    <property type="match status" value="1"/>
</dbReference>
<dbReference type="InterPro" id="IPR002327">
    <property type="entry name" value="Cyt_c_1A/1B"/>
</dbReference>
<dbReference type="Pfam" id="PF00034">
    <property type="entry name" value="Cytochrom_C"/>
    <property type="match status" value="1"/>
</dbReference>
<accession>A0A420WM53</accession>